<proteinExistence type="predicted"/>
<dbReference type="InterPro" id="IPR052392">
    <property type="entry name" value="Kelch-BTB_domain-containing"/>
</dbReference>
<dbReference type="PANTHER" id="PTHR46375:SF6">
    <property type="entry name" value="KELCH REPEAT AND BTB DOMAIN-CONTAINING PROTEIN 13-LIKE"/>
    <property type="match status" value="1"/>
</dbReference>
<dbReference type="SUPFAM" id="SSF54695">
    <property type="entry name" value="POZ domain"/>
    <property type="match status" value="1"/>
</dbReference>
<dbReference type="Gene3D" id="3.30.710.10">
    <property type="entry name" value="Potassium Channel Kv1.1, Chain A"/>
    <property type="match status" value="1"/>
</dbReference>
<dbReference type="OrthoDB" id="45365at2759"/>
<reference evidence="3" key="3">
    <citation type="submission" date="2025-09" db="UniProtKB">
        <authorList>
            <consortium name="Ensembl"/>
        </authorList>
    </citation>
    <scope>IDENTIFICATION</scope>
</reference>
<evidence type="ECO:0000256" key="1">
    <source>
        <dbReference type="ARBA" id="ARBA00022441"/>
    </source>
</evidence>
<evidence type="ECO:0000313" key="4">
    <source>
        <dbReference type="Proteomes" id="UP000694397"/>
    </source>
</evidence>
<dbReference type="PANTHER" id="PTHR46375">
    <property type="entry name" value="KELCH REPEAT AND BTB DOMAIN-CONTAINING PROTEIN 13-RELATED"/>
    <property type="match status" value="1"/>
</dbReference>
<dbReference type="InterPro" id="IPR011333">
    <property type="entry name" value="SKP1/BTB/POZ_sf"/>
</dbReference>
<organism evidence="3 4">
    <name type="scientific">Scleropages formosus</name>
    <name type="common">Asian bonytongue</name>
    <name type="synonym">Osteoglossum formosum</name>
    <dbReference type="NCBI Taxonomy" id="113540"/>
    <lineage>
        <taxon>Eukaryota</taxon>
        <taxon>Metazoa</taxon>
        <taxon>Chordata</taxon>
        <taxon>Craniata</taxon>
        <taxon>Vertebrata</taxon>
        <taxon>Euteleostomi</taxon>
        <taxon>Actinopterygii</taxon>
        <taxon>Neopterygii</taxon>
        <taxon>Teleostei</taxon>
        <taxon>Osteoglossocephala</taxon>
        <taxon>Osteoglossomorpha</taxon>
        <taxon>Osteoglossiformes</taxon>
        <taxon>Osteoglossidae</taxon>
        <taxon>Scleropages</taxon>
    </lineage>
</organism>
<evidence type="ECO:0000256" key="2">
    <source>
        <dbReference type="ARBA" id="ARBA00022737"/>
    </source>
</evidence>
<dbReference type="Ensembl" id="ENSSFOT00015035010.2">
    <property type="protein sequence ID" value="ENSSFOP00015034630.2"/>
    <property type="gene ID" value="ENSSFOG00015022069.2"/>
</dbReference>
<dbReference type="GeneTree" id="ENSGT00940000161629"/>
<sequence>GAEPESKTPDELECYSAPRASNMRVWVGGSLFTVDSMLLVRSCDYFQALFRSGMRECCQGEVRLQGLPVRGFLTALAVSRGERPSLSVDEAVEATECAAFLQARPLAQHLSNLIDSSNCVQLCHAAATFGLWEVFHQAALFIRDMYGDLVEEVCFLPSELREYVESLAPSSFVAMGTHSPSMELLQDSFRNICYLDEDGGEWKHLTDLPIDASTSMAGVAVLDNRLYVVGGVRGVSKQVVNSCFCYDPLSDFWSTFGGPQQPRYNFTLVGHEGRLYAIGGEFQNVVMSSTEVCDLASHSWSSVSPSPWPVAGAACAKAMSRIFVCFWRPMETTDIYEYMPDWDEWRLLTTLIRPQSYGHCMVAHRDNLYVMRNGPSADFLRCLMDCYNLTTGQWSAVHSRYVNSRGALFTAVVRGDSAFTVNRSLTLEYTIGDDRWIPRREMNGFPRSGTVWTFLLRLPQTSRPGTIGTADGALLTRRPSYSRAARHSRHNGHSR</sequence>
<evidence type="ECO:0000313" key="3">
    <source>
        <dbReference type="Ensembl" id="ENSSFOP00015034630.2"/>
    </source>
</evidence>
<keyword evidence="4" id="KW-1185">Reference proteome</keyword>
<dbReference type="AlphaFoldDB" id="A0A8C9SF45"/>
<protein>
    <submittedName>
        <fullName evidence="3">Kelch repeat and BTB domain containing 13</fullName>
    </submittedName>
</protein>
<reference evidence="3 4" key="1">
    <citation type="submission" date="2019-04" db="EMBL/GenBank/DDBJ databases">
        <authorList>
            <consortium name="Wellcome Sanger Institute Data Sharing"/>
        </authorList>
    </citation>
    <scope>NUCLEOTIDE SEQUENCE [LARGE SCALE GENOMIC DNA]</scope>
</reference>
<dbReference type="Gene3D" id="2.120.10.80">
    <property type="entry name" value="Kelch-type beta propeller"/>
    <property type="match status" value="1"/>
</dbReference>
<accession>A0A8C9SF45</accession>
<gene>
    <name evidence="3" type="primary">KBTBD13</name>
</gene>
<dbReference type="Pfam" id="PF24681">
    <property type="entry name" value="Kelch_KLHDC2_KLHL20_DRC7"/>
    <property type="match status" value="1"/>
</dbReference>
<keyword evidence="1" id="KW-0880">Kelch repeat</keyword>
<dbReference type="Proteomes" id="UP000694397">
    <property type="component" value="Chromosome 3"/>
</dbReference>
<keyword evidence="2" id="KW-0677">Repeat</keyword>
<dbReference type="InterPro" id="IPR015915">
    <property type="entry name" value="Kelch-typ_b-propeller"/>
</dbReference>
<dbReference type="SUPFAM" id="SSF117281">
    <property type="entry name" value="Kelch motif"/>
    <property type="match status" value="1"/>
</dbReference>
<name>A0A8C9SF45_SCLFO</name>
<dbReference type="InterPro" id="IPR006652">
    <property type="entry name" value="Kelch_1"/>
</dbReference>
<dbReference type="SMART" id="SM00612">
    <property type="entry name" value="Kelch"/>
    <property type="match status" value="2"/>
</dbReference>
<dbReference type="CDD" id="cd18486">
    <property type="entry name" value="BACK_KBTBD13"/>
    <property type="match status" value="1"/>
</dbReference>
<reference evidence="3" key="2">
    <citation type="submission" date="2025-08" db="UniProtKB">
        <authorList>
            <consortium name="Ensembl"/>
        </authorList>
    </citation>
    <scope>IDENTIFICATION</scope>
</reference>